<dbReference type="PANTHER" id="PTHR30572:SF4">
    <property type="entry name" value="ABC TRANSPORTER PERMEASE YTRF"/>
    <property type="match status" value="1"/>
</dbReference>
<dbReference type="PANTHER" id="PTHR30572">
    <property type="entry name" value="MEMBRANE COMPONENT OF TRANSPORTER-RELATED"/>
    <property type="match status" value="1"/>
</dbReference>
<keyword evidence="3" id="KW-1185">Reference proteome</keyword>
<gene>
    <name evidence="2" type="ORF">I6N96_06680</name>
</gene>
<dbReference type="Proteomes" id="UP000673375">
    <property type="component" value="Unassembled WGS sequence"/>
</dbReference>
<name>A0ABS4CH63_9ENTE</name>
<keyword evidence="1" id="KW-0812">Transmembrane</keyword>
<keyword evidence="1" id="KW-0472">Membrane</keyword>
<dbReference type="EMBL" id="JAEDXU010000003">
    <property type="protein sequence ID" value="MBP1045961.1"/>
    <property type="molecule type" value="Genomic_DNA"/>
</dbReference>
<evidence type="ECO:0000313" key="2">
    <source>
        <dbReference type="EMBL" id="MBP1045961.1"/>
    </source>
</evidence>
<feature type="transmembrane region" description="Helical" evidence="1">
    <location>
        <begin position="262"/>
        <end position="285"/>
    </location>
</feature>
<sequence length="417" mass="47353">MQLFKHAYFSLKHNKIQWLIKFLFLFTYLSLVFGLVDSISNFKREIDRSKNKYATQVQIFPNSEGAGELTYKELENYGLSDYIDRIEYDGYLYLQPVKNSEQLLAGQRTTASALTSMIGVLPTKELTRIMKEISFDMPELKAGECLISQSYADTENIRVGDVVSYYNDQSQVDFTVKGIYKPKVEVIYLAHIYLTSESLEAVEPELYQQTLWHSVYHLADSEAFDDFSSEVREKGLSEQYQIVSNESLYHEETVFLNEALKRAGYCLSGTLLIGLIPLYLVASLFKRKQTAEIGFLYSNGISKRKISLMYCSNDLLLLIAASFLAFVLMKGCISSLTEFLLNGTIESVTSQTVSFFSTNNFSVTTSIAEPIKTVASSTTLAPTKFGLLFLLWLILSAGKINEVRRFQFGTRLTEEME</sequence>
<comment type="caution">
    <text evidence="2">The sequence shown here is derived from an EMBL/GenBank/DDBJ whole genome shotgun (WGS) entry which is preliminary data.</text>
</comment>
<proteinExistence type="predicted"/>
<protein>
    <recommendedName>
        <fullName evidence="4">ABC transporter permease</fullName>
    </recommendedName>
</protein>
<organism evidence="2 3">
    <name type="scientific">Enterococcus larvae</name>
    <dbReference type="NCBI Taxonomy" id="2794352"/>
    <lineage>
        <taxon>Bacteria</taxon>
        <taxon>Bacillati</taxon>
        <taxon>Bacillota</taxon>
        <taxon>Bacilli</taxon>
        <taxon>Lactobacillales</taxon>
        <taxon>Enterococcaceae</taxon>
        <taxon>Enterococcus</taxon>
    </lineage>
</organism>
<accession>A0ABS4CH63</accession>
<feature type="transmembrane region" description="Helical" evidence="1">
    <location>
        <begin position="306"/>
        <end position="329"/>
    </location>
</feature>
<evidence type="ECO:0008006" key="4">
    <source>
        <dbReference type="Google" id="ProtNLM"/>
    </source>
</evidence>
<evidence type="ECO:0000313" key="3">
    <source>
        <dbReference type="Proteomes" id="UP000673375"/>
    </source>
</evidence>
<reference evidence="2 3" key="1">
    <citation type="submission" date="2020-12" db="EMBL/GenBank/DDBJ databases">
        <title>Vagococcus allomyrinae sp. nov. and Enterococcus lavae sp. nov., isolated from the larvae of Allomyrina dichotoma.</title>
        <authorList>
            <person name="Lee S.D."/>
        </authorList>
    </citation>
    <scope>NUCLEOTIDE SEQUENCE [LARGE SCALE GENOMIC DNA]</scope>
    <source>
        <strain evidence="2 3">BWM-S5</strain>
    </source>
</reference>
<dbReference type="InterPro" id="IPR050250">
    <property type="entry name" value="Macrolide_Exporter_MacB"/>
</dbReference>
<keyword evidence="1" id="KW-1133">Transmembrane helix</keyword>
<evidence type="ECO:0000256" key="1">
    <source>
        <dbReference type="SAM" id="Phobius"/>
    </source>
</evidence>
<dbReference type="RefSeq" id="WP_209556793.1">
    <property type="nucleotide sequence ID" value="NZ_JAEDXU010000003.1"/>
</dbReference>